<evidence type="ECO:0000256" key="9">
    <source>
        <dbReference type="ARBA" id="ARBA00023136"/>
    </source>
</evidence>
<comment type="subcellular location">
    <subcellularLocation>
        <location evidence="1">Cell membrane</location>
        <topology evidence="1">Multi-pass membrane protein</topology>
    </subcellularLocation>
</comment>
<dbReference type="InterPro" id="IPR025202">
    <property type="entry name" value="PLD-like_dom"/>
</dbReference>
<dbReference type="PANTHER" id="PTHR21248">
    <property type="entry name" value="CARDIOLIPIN SYNTHASE"/>
    <property type="match status" value="1"/>
</dbReference>
<dbReference type="InterPro" id="IPR001736">
    <property type="entry name" value="PLipase_D/transphosphatidylase"/>
</dbReference>
<keyword evidence="10" id="KW-0594">Phospholipid biosynthesis</keyword>
<dbReference type="PANTHER" id="PTHR21248:SF22">
    <property type="entry name" value="PHOSPHOLIPASE D"/>
    <property type="match status" value="1"/>
</dbReference>
<dbReference type="EC" id="2.7.8.-" evidence="12"/>
<keyword evidence="11" id="KW-1208">Phospholipid metabolism</keyword>
<keyword evidence="16" id="KW-1185">Reference proteome</keyword>
<evidence type="ECO:0000256" key="4">
    <source>
        <dbReference type="ARBA" id="ARBA00022679"/>
    </source>
</evidence>
<evidence type="ECO:0000313" key="15">
    <source>
        <dbReference type="EMBL" id="AKQ69578.1"/>
    </source>
</evidence>
<evidence type="ECO:0000256" key="7">
    <source>
        <dbReference type="ARBA" id="ARBA00022989"/>
    </source>
</evidence>
<dbReference type="GO" id="GO:0008808">
    <property type="term" value="F:cardiolipin synthase activity"/>
    <property type="evidence" value="ECO:0007669"/>
    <property type="project" value="UniProtKB-UniRule"/>
</dbReference>
<dbReference type="CDD" id="cd09157">
    <property type="entry name" value="PLDc_CLS_unchar2_1"/>
    <property type="match status" value="1"/>
</dbReference>
<dbReference type="GO" id="GO:0032049">
    <property type="term" value="P:cardiolipin biosynthetic process"/>
    <property type="evidence" value="ECO:0007669"/>
    <property type="project" value="UniProtKB-UniRule"/>
</dbReference>
<dbReference type="GO" id="GO:0005886">
    <property type="term" value="C:plasma membrane"/>
    <property type="evidence" value="ECO:0007669"/>
    <property type="project" value="UniProtKB-SubCell"/>
</dbReference>
<proteinExistence type="predicted"/>
<feature type="transmembrane region" description="Helical" evidence="13">
    <location>
        <begin position="45"/>
        <end position="66"/>
    </location>
</feature>
<feature type="domain" description="PLD phosphodiesterase" evidence="14">
    <location>
        <begin position="401"/>
        <end position="428"/>
    </location>
</feature>
<reference evidence="15 16" key="1">
    <citation type="journal article" date="2016" name="PLoS ONE">
        <title>Complete Genome Sequence and Comparative Genomics of a Novel Myxobacterium Myxococcus hansupus.</title>
        <authorList>
            <person name="Sharma G."/>
            <person name="Narwani T."/>
            <person name="Subramanian S."/>
        </authorList>
    </citation>
    <scope>NUCLEOTIDE SEQUENCE [LARGE SCALE GENOMIC DNA]</scope>
    <source>
        <strain evidence="16">mixupus</strain>
    </source>
</reference>
<dbReference type="PROSITE" id="PS50035">
    <property type="entry name" value="PLD"/>
    <property type="match status" value="2"/>
</dbReference>
<evidence type="ECO:0000256" key="8">
    <source>
        <dbReference type="ARBA" id="ARBA00023098"/>
    </source>
</evidence>
<dbReference type="EMBL" id="CP012109">
    <property type="protein sequence ID" value="AKQ69578.1"/>
    <property type="molecule type" value="Genomic_DNA"/>
</dbReference>
<dbReference type="eggNOG" id="COG1502">
    <property type="taxonomic scope" value="Bacteria"/>
</dbReference>
<accession>A0A0H4X6N9</accession>
<evidence type="ECO:0000256" key="12">
    <source>
        <dbReference type="NCBIfam" id="TIGR04265"/>
    </source>
</evidence>
<evidence type="ECO:0000256" key="6">
    <source>
        <dbReference type="ARBA" id="ARBA00022737"/>
    </source>
</evidence>
<evidence type="ECO:0000256" key="10">
    <source>
        <dbReference type="ARBA" id="ARBA00023209"/>
    </source>
</evidence>
<keyword evidence="6" id="KW-0677">Repeat</keyword>
<feature type="domain" description="PLD phosphodiesterase" evidence="14">
    <location>
        <begin position="228"/>
        <end position="255"/>
    </location>
</feature>
<dbReference type="InterPro" id="IPR027379">
    <property type="entry name" value="CLS_N"/>
</dbReference>
<gene>
    <name evidence="15" type="ORF">A176_006490</name>
</gene>
<dbReference type="Proteomes" id="UP000009026">
    <property type="component" value="Chromosome"/>
</dbReference>
<dbReference type="NCBIfam" id="TIGR04265">
    <property type="entry name" value="bac_cardiolipin"/>
    <property type="match status" value="1"/>
</dbReference>
<evidence type="ECO:0000259" key="14">
    <source>
        <dbReference type="PROSITE" id="PS50035"/>
    </source>
</evidence>
<dbReference type="Pfam" id="PF13396">
    <property type="entry name" value="PLDc_N"/>
    <property type="match status" value="1"/>
</dbReference>
<dbReference type="KEGG" id="mym:A176_006490"/>
<keyword evidence="5 13" id="KW-0812">Transmembrane</keyword>
<keyword evidence="4" id="KW-0808">Transferase</keyword>
<protein>
    <recommendedName>
        <fullName evidence="12">Cardiolipin synthase</fullName>
        <ecNumber evidence="12">2.7.8.-</ecNumber>
    </recommendedName>
</protein>
<evidence type="ECO:0000256" key="13">
    <source>
        <dbReference type="SAM" id="Phobius"/>
    </source>
</evidence>
<dbReference type="AlphaFoldDB" id="A0A0H4X6N9"/>
<evidence type="ECO:0000256" key="5">
    <source>
        <dbReference type="ARBA" id="ARBA00022692"/>
    </source>
</evidence>
<dbReference type="InterPro" id="IPR022924">
    <property type="entry name" value="Cardiolipin_synthase"/>
</dbReference>
<dbReference type="SMART" id="SM00155">
    <property type="entry name" value="PLDc"/>
    <property type="match status" value="2"/>
</dbReference>
<evidence type="ECO:0000313" key="16">
    <source>
        <dbReference type="Proteomes" id="UP000009026"/>
    </source>
</evidence>
<keyword evidence="3" id="KW-0444">Lipid biosynthesis</keyword>
<keyword evidence="2" id="KW-1003">Cell membrane</keyword>
<keyword evidence="8" id="KW-0443">Lipid metabolism</keyword>
<dbReference type="STRING" id="1297742.A176_006490"/>
<dbReference type="Pfam" id="PF13091">
    <property type="entry name" value="PLDc_2"/>
    <property type="match status" value="2"/>
</dbReference>
<evidence type="ECO:0000256" key="2">
    <source>
        <dbReference type="ARBA" id="ARBA00022475"/>
    </source>
</evidence>
<evidence type="ECO:0000256" key="3">
    <source>
        <dbReference type="ARBA" id="ARBA00022516"/>
    </source>
</evidence>
<sequence>MALHLFDIPAWLHSAWPHMVAALTVLISVLASAHAVLHKRDVRAAVAWVGLAWLVPVLGGVLYVLLGINRIRRRARSLMLKEEHGRFLPAPEVAPMKAEALSQPHPEAAPLAPLVRLGDAVVGVPLLPGNRITVLESRRDAYPAMLEAIDAARVSISLCSYIFDNDLAGRRFVEALGAAVQRGVEVRVLVDAVGSRYTWPPILGRLRRAGVRAARFLPSLMPYRLPFANLRNHRKLLVVDGRVGFTGGMNIRKHFWPGEHAAVDLHFRVDGPLVGQLQETFAEDWAFTTRERLSGEAWFPPLSAAGGVLARGIADGPDEDFETLRTVLLGALATARTSVRIITPYFLPDTALITALSVAALRGIQVDILLPEKGNLPVVQWATYAQLWQVLRPGCRIFLTAPPFDHTKLMVVDGVWSLIGSANWDPRSLRLNFEFNVECYDAALASELEGVIAARLRNARPLTMAQVDARSLPARLRDGLARLLSPYL</sequence>
<evidence type="ECO:0000256" key="1">
    <source>
        <dbReference type="ARBA" id="ARBA00004651"/>
    </source>
</evidence>
<evidence type="ECO:0000256" key="11">
    <source>
        <dbReference type="ARBA" id="ARBA00023264"/>
    </source>
</evidence>
<keyword evidence="9 13" id="KW-0472">Membrane</keyword>
<name>A0A0H4X6N9_9BACT</name>
<dbReference type="Gene3D" id="3.30.870.10">
    <property type="entry name" value="Endonuclease Chain A"/>
    <property type="match status" value="2"/>
</dbReference>
<organism evidence="15 16">
    <name type="scientific">Pseudomyxococcus hansupus</name>
    <dbReference type="NCBI Taxonomy" id="1297742"/>
    <lineage>
        <taxon>Bacteria</taxon>
        <taxon>Pseudomonadati</taxon>
        <taxon>Myxococcota</taxon>
        <taxon>Myxococcia</taxon>
        <taxon>Myxococcales</taxon>
        <taxon>Cystobacterineae</taxon>
        <taxon>Myxococcaceae</taxon>
        <taxon>Pseudomyxococcus</taxon>
    </lineage>
</organism>
<dbReference type="SUPFAM" id="SSF56024">
    <property type="entry name" value="Phospholipase D/nuclease"/>
    <property type="match status" value="2"/>
</dbReference>
<keyword evidence="7 13" id="KW-1133">Transmembrane helix</keyword>
<dbReference type="PATRIC" id="fig|1297742.4.peg.6578"/>
<dbReference type="CDD" id="cd09163">
    <property type="entry name" value="PLDc_CLS_unchar2_2"/>
    <property type="match status" value="1"/>
</dbReference>